<proteinExistence type="predicted"/>
<organism evidence="1 2">
    <name type="scientific">Brachionus plicatilis</name>
    <name type="common">Marine rotifer</name>
    <name type="synonym">Brachionus muelleri</name>
    <dbReference type="NCBI Taxonomy" id="10195"/>
    <lineage>
        <taxon>Eukaryota</taxon>
        <taxon>Metazoa</taxon>
        <taxon>Spiralia</taxon>
        <taxon>Gnathifera</taxon>
        <taxon>Rotifera</taxon>
        <taxon>Eurotatoria</taxon>
        <taxon>Monogononta</taxon>
        <taxon>Pseudotrocha</taxon>
        <taxon>Ploima</taxon>
        <taxon>Brachionidae</taxon>
        <taxon>Brachionus</taxon>
    </lineage>
</organism>
<accession>A0A3M7PQM0</accession>
<comment type="caution">
    <text evidence="1">The sequence shown here is derived from an EMBL/GenBank/DDBJ whole genome shotgun (WGS) entry which is preliminary data.</text>
</comment>
<dbReference type="Proteomes" id="UP000276133">
    <property type="component" value="Unassembled WGS sequence"/>
</dbReference>
<evidence type="ECO:0000313" key="1">
    <source>
        <dbReference type="EMBL" id="RNA01416.1"/>
    </source>
</evidence>
<protein>
    <submittedName>
        <fullName evidence="1">Uncharacterized protein</fullName>
    </submittedName>
</protein>
<evidence type="ECO:0000313" key="2">
    <source>
        <dbReference type="Proteomes" id="UP000276133"/>
    </source>
</evidence>
<name>A0A3M7PQM0_BRAPC</name>
<keyword evidence="2" id="KW-1185">Reference proteome</keyword>
<sequence length="110" mass="12724">MLCIVCQMVAFGTTIPNSLPPEDGSLSRCWNGFLKADCREGLTILVFVLNLNPFFNFGPLRIWWFAPKQIIKIKTNRPAVDKNFDLKLKIYGFKQLCIELKIIRKNFKKS</sequence>
<dbReference type="EMBL" id="REGN01009333">
    <property type="protein sequence ID" value="RNA01416.1"/>
    <property type="molecule type" value="Genomic_DNA"/>
</dbReference>
<reference evidence="1 2" key="1">
    <citation type="journal article" date="2018" name="Sci. Rep.">
        <title>Genomic signatures of local adaptation to the degree of environmental predictability in rotifers.</title>
        <authorList>
            <person name="Franch-Gras L."/>
            <person name="Hahn C."/>
            <person name="Garcia-Roger E.M."/>
            <person name="Carmona M.J."/>
            <person name="Serra M."/>
            <person name="Gomez A."/>
        </authorList>
    </citation>
    <scope>NUCLEOTIDE SEQUENCE [LARGE SCALE GENOMIC DNA]</scope>
    <source>
        <strain evidence="1">HYR1</strain>
    </source>
</reference>
<dbReference type="AlphaFoldDB" id="A0A3M7PQM0"/>
<gene>
    <name evidence="1" type="ORF">BpHYR1_046527</name>
</gene>